<accession>A0A166J124</accession>
<keyword evidence="3" id="KW-1185">Reference proteome</keyword>
<feature type="compositionally biased region" description="Pro residues" evidence="1">
    <location>
        <begin position="177"/>
        <end position="188"/>
    </location>
</feature>
<feature type="region of interest" description="Disordered" evidence="1">
    <location>
        <begin position="146"/>
        <end position="212"/>
    </location>
</feature>
<dbReference type="AlphaFoldDB" id="A0A166J124"/>
<dbReference type="EMBL" id="KV417555">
    <property type="protein sequence ID" value="KZP20372.1"/>
    <property type="molecule type" value="Genomic_DNA"/>
</dbReference>
<dbReference type="Proteomes" id="UP000076532">
    <property type="component" value="Unassembled WGS sequence"/>
</dbReference>
<evidence type="ECO:0000313" key="2">
    <source>
        <dbReference type="EMBL" id="KZP20372.1"/>
    </source>
</evidence>
<feature type="region of interest" description="Disordered" evidence="1">
    <location>
        <begin position="402"/>
        <end position="426"/>
    </location>
</feature>
<sequence>MCQAIPTLPQIPVFLHLTSDKTDEQAPRNDADYESPDPLDHILCPSSITSSQRSNRPPMPAPRPAIHVPTHPSSPTANAALHRDLYKHSCLITRGGLIHCLEAEADRIRQMSPSDRIMHEEPGYAEYEARMRQTLERIAEMTEGDIEHAPFPPGSEHAPSPCLPAPAANDSAEPEQPAAPTPAAPDPPAYDDLQGCVPQCPVHPPNTTDPRNIRIEDQSYYPGGANNYVHDSTIVKGYVCVHVKKSYIIKDTCRIHPDEIETYTKLGGNLDSYYWPRHIQQANEFSPPLPKSTATNYHMRFQEMLFQHKEYEVLIHQVNDLLSSRQKAECCSSFINLYQTKTDVQSQTLIPVHLDRPYPVSYVPPITFYYTEAIVSTPNILTVSSVPPLTTIGRSANCYASHTGLSTPEKPNPRAPGSVQSSTCTRTTRTLTRTRVWKMGAHHQKGPSAVHTKRRRRAATGKEHCTQPKSVNAAVHQTAKQSGKYSVRPPLNLWRRNHPALTSKLAASLSAIFLIATLASVPGIRYTSLTLSTISALDVMLVLAVPVTNLCTLLTSISFDRIVIDAM</sequence>
<gene>
    <name evidence="2" type="ORF">FIBSPDRAFT_891907</name>
</gene>
<reference evidence="2 3" key="1">
    <citation type="journal article" date="2016" name="Mol. Biol. Evol.">
        <title>Comparative Genomics of Early-Diverging Mushroom-Forming Fungi Provides Insights into the Origins of Lignocellulose Decay Capabilities.</title>
        <authorList>
            <person name="Nagy L.G."/>
            <person name="Riley R."/>
            <person name="Tritt A."/>
            <person name="Adam C."/>
            <person name="Daum C."/>
            <person name="Floudas D."/>
            <person name="Sun H."/>
            <person name="Yadav J.S."/>
            <person name="Pangilinan J."/>
            <person name="Larsson K.H."/>
            <person name="Matsuura K."/>
            <person name="Barry K."/>
            <person name="Labutti K."/>
            <person name="Kuo R."/>
            <person name="Ohm R.A."/>
            <person name="Bhattacharya S.S."/>
            <person name="Shirouzu T."/>
            <person name="Yoshinaga Y."/>
            <person name="Martin F.M."/>
            <person name="Grigoriev I.V."/>
            <person name="Hibbett D.S."/>
        </authorList>
    </citation>
    <scope>NUCLEOTIDE SEQUENCE [LARGE SCALE GENOMIC DNA]</scope>
    <source>
        <strain evidence="2 3">CBS 109695</strain>
    </source>
</reference>
<feature type="region of interest" description="Disordered" evidence="1">
    <location>
        <begin position="21"/>
        <end position="76"/>
    </location>
</feature>
<evidence type="ECO:0000256" key="1">
    <source>
        <dbReference type="SAM" id="MobiDB-lite"/>
    </source>
</evidence>
<protein>
    <submittedName>
        <fullName evidence="2">Uncharacterized protein</fullName>
    </submittedName>
</protein>
<proteinExistence type="predicted"/>
<organism evidence="2 3">
    <name type="scientific">Athelia psychrophila</name>
    <dbReference type="NCBI Taxonomy" id="1759441"/>
    <lineage>
        <taxon>Eukaryota</taxon>
        <taxon>Fungi</taxon>
        <taxon>Dikarya</taxon>
        <taxon>Basidiomycota</taxon>
        <taxon>Agaricomycotina</taxon>
        <taxon>Agaricomycetes</taxon>
        <taxon>Agaricomycetidae</taxon>
        <taxon>Atheliales</taxon>
        <taxon>Atheliaceae</taxon>
        <taxon>Athelia</taxon>
    </lineage>
</organism>
<evidence type="ECO:0000313" key="3">
    <source>
        <dbReference type="Proteomes" id="UP000076532"/>
    </source>
</evidence>
<feature type="compositionally biased region" description="Basic and acidic residues" evidence="1">
    <location>
        <begin position="21"/>
        <end position="31"/>
    </location>
</feature>
<feature type="compositionally biased region" description="Polar residues" evidence="1">
    <location>
        <begin position="46"/>
        <end position="55"/>
    </location>
</feature>
<name>A0A166J124_9AGAM</name>